<dbReference type="Proteomes" id="UP000233654">
    <property type="component" value="Unassembled WGS sequence"/>
</dbReference>
<dbReference type="SUPFAM" id="SSF109604">
    <property type="entry name" value="HD-domain/PDEase-like"/>
    <property type="match status" value="1"/>
</dbReference>
<dbReference type="InterPro" id="IPR037522">
    <property type="entry name" value="HD_GYP_dom"/>
</dbReference>
<comment type="caution">
    <text evidence="2">The sequence shown here is derived from an EMBL/GenBank/DDBJ whole genome shotgun (WGS) entry which is preliminary data.</text>
</comment>
<dbReference type="Pfam" id="PF13487">
    <property type="entry name" value="HD_5"/>
    <property type="match status" value="1"/>
</dbReference>
<dbReference type="AlphaFoldDB" id="A0A2N3G7M0"/>
<dbReference type="PANTHER" id="PTHR43155:SF2">
    <property type="entry name" value="CYCLIC DI-GMP PHOSPHODIESTERASE PA4108"/>
    <property type="match status" value="1"/>
</dbReference>
<dbReference type="PROSITE" id="PS51832">
    <property type="entry name" value="HD_GYP"/>
    <property type="match status" value="1"/>
</dbReference>
<name>A0A2N3G7M0_9ACTN</name>
<protein>
    <recommendedName>
        <fullName evidence="1">HD-GYP domain-containing protein</fullName>
    </recommendedName>
</protein>
<gene>
    <name evidence="2" type="ORF">CVT63_02020</name>
</gene>
<dbReference type="CDD" id="cd00077">
    <property type="entry name" value="HDc"/>
    <property type="match status" value="1"/>
</dbReference>
<reference evidence="2 3" key="1">
    <citation type="journal article" date="2017" name="ISME J.">
        <title>Potential for microbial H2 and metal transformations associated with novel bacteria and archaea in deep terrestrial subsurface sediments.</title>
        <authorList>
            <person name="Hernsdorf A.W."/>
            <person name="Amano Y."/>
            <person name="Miyakawa K."/>
            <person name="Ise K."/>
            <person name="Suzuki Y."/>
            <person name="Anantharaman K."/>
            <person name="Probst A."/>
            <person name="Burstein D."/>
            <person name="Thomas B.C."/>
            <person name="Banfield J.F."/>
        </authorList>
    </citation>
    <scope>NUCLEOTIDE SEQUENCE [LARGE SCALE GENOMIC DNA]</scope>
    <source>
        <strain evidence="2">HGW-Actinobacteria-3</strain>
    </source>
</reference>
<accession>A0A2N3G7M0</accession>
<proteinExistence type="predicted"/>
<evidence type="ECO:0000259" key="1">
    <source>
        <dbReference type="PROSITE" id="PS51832"/>
    </source>
</evidence>
<evidence type="ECO:0000313" key="2">
    <source>
        <dbReference type="EMBL" id="PKQ28584.1"/>
    </source>
</evidence>
<dbReference type="Gene3D" id="1.10.3210.10">
    <property type="entry name" value="Hypothetical protein af1432"/>
    <property type="match status" value="1"/>
</dbReference>
<dbReference type="PANTHER" id="PTHR43155">
    <property type="entry name" value="CYCLIC DI-GMP PHOSPHODIESTERASE PA4108-RELATED"/>
    <property type="match status" value="1"/>
</dbReference>
<organism evidence="2 3">
    <name type="scientific">Candidatus Anoxymicrobium japonicum</name>
    <dbReference type="NCBI Taxonomy" id="2013648"/>
    <lineage>
        <taxon>Bacteria</taxon>
        <taxon>Bacillati</taxon>
        <taxon>Actinomycetota</taxon>
        <taxon>Candidatus Geothermincolia</taxon>
        <taxon>Candidatus Geothermincolales</taxon>
        <taxon>Candidatus Anoxymicrobiaceae</taxon>
        <taxon>Candidatus Anoxymicrobium</taxon>
    </lineage>
</organism>
<sequence>MVGDLQENAETTFIVSGIHEHARNDTIVMGAVQRRLEALYPYQKGHWERVSFEASAIGEELGFGRDALEQLRISAYLMDIGMIDESIHALIASCVDSSIDYMQNADIRCAVERHPVIGARKLEEIGFPDPVIHVVKHHHEWHNGWGYPDGLSGVAIPLLARVLIVADAFVSMTSDRPFRSGCTPDEALEEIVGYAGVQFDPWVVPALEEIVTQKECVIDSIIDKTLDLALEEETEQR</sequence>
<feature type="domain" description="HD-GYP" evidence="1">
    <location>
        <begin position="21"/>
        <end position="223"/>
    </location>
</feature>
<dbReference type="InterPro" id="IPR003607">
    <property type="entry name" value="HD/PDEase_dom"/>
</dbReference>
<dbReference type="EMBL" id="PHEX01000011">
    <property type="protein sequence ID" value="PKQ28584.1"/>
    <property type="molecule type" value="Genomic_DNA"/>
</dbReference>
<evidence type="ECO:0000313" key="3">
    <source>
        <dbReference type="Proteomes" id="UP000233654"/>
    </source>
</evidence>